<reference evidence="12 13" key="1">
    <citation type="submission" date="2019-03" db="EMBL/GenBank/DDBJ databases">
        <title>Genomic Encyclopedia of Type Strains, Phase IV (KMG-IV): sequencing the most valuable type-strain genomes for metagenomic binning, comparative biology and taxonomic classification.</title>
        <authorList>
            <person name="Goeker M."/>
        </authorList>
    </citation>
    <scope>NUCLEOTIDE SEQUENCE [LARGE SCALE GENOMIC DNA]</scope>
    <source>
        <strain evidence="12 13">DSM 101688</strain>
    </source>
</reference>
<evidence type="ECO:0000256" key="1">
    <source>
        <dbReference type="ARBA" id="ARBA00004429"/>
    </source>
</evidence>
<dbReference type="EMBL" id="SLZW01000003">
    <property type="protein sequence ID" value="TCS63597.1"/>
    <property type="molecule type" value="Genomic_DNA"/>
</dbReference>
<dbReference type="PANTHER" id="PTHR32089">
    <property type="entry name" value="METHYL-ACCEPTING CHEMOTAXIS PROTEIN MCPB"/>
    <property type="match status" value="1"/>
</dbReference>
<dbReference type="PROSITE" id="PS50111">
    <property type="entry name" value="CHEMOTAXIS_TRANSDUC_2"/>
    <property type="match status" value="1"/>
</dbReference>
<evidence type="ECO:0000313" key="13">
    <source>
        <dbReference type="Proteomes" id="UP000295304"/>
    </source>
</evidence>
<evidence type="ECO:0000256" key="4">
    <source>
        <dbReference type="ARBA" id="ARBA00029447"/>
    </source>
</evidence>
<comment type="similarity">
    <text evidence="4">Belongs to the methyl-accepting chemotaxis (MCP) protein family.</text>
</comment>
<evidence type="ECO:0000256" key="8">
    <source>
        <dbReference type="SAM" id="Phobius"/>
    </source>
</evidence>
<dbReference type="InterPro" id="IPR004089">
    <property type="entry name" value="MCPsignal_dom"/>
</dbReference>
<organism evidence="12 13">
    <name type="scientific">Varunaivibrio sulfuroxidans</name>
    <dbReference type="NCBI Taxonomy" id="1773489"/>
    <lineage>
        <taxon>Bacteria</taxon>
        <taxon>Pseudomonadati</taxon>
        <taxon>Pseudomonadota</taxon>
        <taxon>Alphaproteobacteria</taxon>
        <taxon>Rhodospirillales</taxon>
        <taxon>Magnetovibrionaceae</taxon>
        <taxon>Varunaivibrio</taxon>
    </lineage>
</organism>
<evidence type="ECO:0000256" key="6">
    <source>
        <dbReference type="SAM" id="Coils"/>
    </source>
</evidence>
<keyword evidence="8" id="KW-0812">Transmembrane</keyword>
<dbReference type="PROSITE" id="PS50885">
    <property type="entry name" value="HAMP"/>
    <property type="match status" value="1"/>
</dbReference>
<dbReference type="Gene3D" id="1.10.287.950">
    <property type="entry name" value="Methyl-accepting chemotaxis protein"/>
    <property type="match status" value="1"/>
</dbReference>
<comment type="subcellular location">
    <subcellularLocation>
        <location evidence="1">Cell inner membrane</location>
        <topology evidence="1">Multi-pass membrane protein</topology>
    </subcellularLocation>
</comment>
<dbReference type="Pfam" id="PF00672">
    <property type="entry name" value="HAMP"/>
    <property type="match status" value="1"/>
</dbReference>
<comment type="caution">
    <text evidence="12">The sequence shown here is derived from an EMBL/GenBank/DDBJ whole genome shotgun (WGS) entry which is preliminary data.</text>
</comment>
<evidence type="ECO:0000259" key="9">
    <source>
        <dbReference type="PROSITE" id="PS50111"/>
    </source>
</evidence>
<evidence type="ECO:0000256" key="3">
    <source>
        <dbReference type="ARBA" id="ARBA00023224"/>
    </source>
</evidence>
<keyword evidence="8" id="KW-1133">Transmembrane helix</keyword>
<evidence type="ECO:0000259" key="11">
    <source>
        <dbReference type="PROSITE" id="PS50885"/>
    </source>
</evidence>
<sequence>MRYLGSLSAKIIFAIVLLLGIASVADIAVNKYISHKVSKEMNSVVATTRKALSDKDGQILKLLKTSLTAKEDNLSKTHKLIEAEETGKYQGESKFLLGKREGITSNAVTLIKAAMMRGDAPAAQDILDTLHESPSIVTINLWRADGVAAFSDNKTIDAVNKLLGSTMFEPRTPSKTITKIEGARAKSLEKAVKSGSNDITLDGSAKNVDGEETPVMFSYYVLKNEEQCQSCHNAANPVRGVLEVGVSRADLIKLEADAKKHLSSLAEQRKKELAALQQTSTRERTTVETQSKAFEVKMDKTQERLTQTQNDADLWIIALKVTFFIVMAILLIVILKRLLTAPLKSMTSAMMGLAEGQLEITIPAQGRNDEIGQMASAVSIFKENALRVKQMERDKKEAEIKAEKEKHEMMNAMADDFENSVGSVVEAVSRSSGQMKTSSQTMTATADRTKMQSSSMAAAAEEASANVQTVASAAEELTSSISEISRQVAQSSEIASNAVSEAHRANQMVQGLATSANKIGEVVSLITDIAEQTNLLALNATIEAARAGEAGKGFAVVASEVKNLANQTAKATEDIASQIGDIQAATKNSVAAIRGITETIDGISEIASAIASAVEEQGAATQEIARNVEEAANGTRDLSENIVSVSSAASEAEETASQVHEGASDLAHQSQMLKTAVETFLSQIRSG</sequence>
<keyword evidence="13" id="KW-1185">Reference proteome</keyword>
<feature type="domain" description="T-SNARE coiled-coil homology" evidence="10">
    <location>
        <begin position="583"/>
        <end position="645"/>
    </location>
</feature>
<feature type="coiled-coil region" evidence="6">
    <location>
        <begin position="381"/>
        <end position="415"/>
    </location>
</feature>
<dbReference type="PROSITE" id="PS50192">
    <property type="entry name" value="T_SNARE"/>
    <property type="match status" value="1"/>
</dbReference>
<dbReference type="RefSeq" id="WP_207893126.1">
    <property type="nucleotide sequence ID" value="NZ_CP119676.1"/>
</dbReference>
<feature type="region of interest" description="Disordered" evidence="7">
    <location>
        <begin position="429"/>
        <end position="448"/>
    </location>
</feature>
<evidence type="ECO:0000256" key="7">
    <source>
        <dbReference type="SAM" id="MobiDB-lite"/>
    </source>
</evidence>
<protein>
    <submittedName>
        <fullName evidence="12">Methyl-accepting chemotaxis protein</fullName>
    </submittedName>
</protein>
<proteinExistence type="inferred from homology"/>
<dbReference type="InterPro" id="IPR003660">
    <property type="entry name" value="HAMP_dom"/>
</dbReference>
<evidence type="ECO:0000259" key="10">
    <source>
        <dbReference type="PROSITE" id="PS50192"/>
    </source>
</evidence>
<dbReference type="InterPro" id="IPR000727">
    <property type="entry name" value="T_SNARE_dom"/>
</dbReference>
<dbReference type="SUPFAM" id="SSF58104">
    <property type="entry name" value="Methyl-accepting chemotaxis protein (MCP) signaling domain"/>
    <property type="match status" value="1"/>
</dbReference>
<feature type="domain" description="Methyl-accepting transducer" evidence="9">
    <location>
        <begin position="424"/>
        <end position="667"/>
    </location>
</feature>
<keyword evidence="8" id="KW-0472">Membrane</keyword>
<evidence type="ECO:0000256" key="5">
    <source>
        <dbReference type="PROSITE-ProRule" id="PRU00284"/>
    </source>
</evidence>
<name>A0A4R3JD41_9PROT</name>
<dbReference type="PANTHER" id="PTHR32089:SF112">
    <property type="entry name" value="LYSOZYME-LIKE PROTEIN-RELATED"/>
    <property type="match status" value="1"/>
</dbReference>
<feature type="transmembrane region" description="Helical" evidence="8">
    <location>
        <begin position="314"/>
        <end position="335"/>
    </location>
</feature>
<dbReference type="Pfam" id="PF00015">
    <property type="entry name" value="MCPsignal"/>
    <property type="match status" value="1"/>
</dbReference>
<gene>
    <name evidence="12" type="ORF">EDD55_103220</name>
</gene>
<dbReference type="SMART" id="SM00283">
    <property type="entry name" value="MA"/>
    <property type="match status" value="1"/>
</dbReference>
<keyword evidence="6" id="KW-0175">Coiled coil</keyword>
<keyword evidence="2" id="KW-0997">Cell inner membrane</keyword>
<dbReference type="Gene3D" id="6.10.340.10">
    <property type="match status" value="1"/>
</dbReference>
<feature type="compositionally biased region" description="Polar residues" evidence="7">
    <location>
        <begin position="429"/>
        <end position="446"/>
    </location>
</feature>
<dbReference type="GO" id="GO:0007165">
    <property type="term" value="P:signal transduction"/>
    <property type="evidence" value="ECO:0007669"/>
    <property type="project" value="UniProtKB-KW"/>
</dbReference>
<dbReference type="CDD" id="cd06225">
    <property type="entry name" value="HAMP"/>
    <property type="match status" value="1"/>
</dbReference>
<evidence type="ECO:0000313" key="12">
    <source>
        <dbReference type="EMBL" id="TCS63597.1"/>
    </source>
</evidence>
<dbReference type="SMART" id="SM00304">
    <property type="entry name" value="HAMP"/>
    <property type="match status" value="1"/>
</dbReference>
<dbReference type="AlphaFoldDB" id="A0A4R3JD41"/>
<dbReference type="Proteomes" id="UP000295304">
    <property type="component" value="Unassembled WGS sequence"/>
</dbReference>
<dbReference type="Gene3D" id="3.30.450.290">
    <property type="match status" value="1"/>
</dbReference>
<keyword evidence="2" id="KW-1003">Cell membrane</keyword>
<accession>A0A4R3JD41</accession>
<dbReference type="GO" id="GO:0005886">
    <property type="term" value="C:plasma membrane"/>
    <property type="evidence" value="ECO:0007669"/>
    <property type="project" value="UniProtKB-SubCell"/>
</dbReference>
<keyword evidence="3 5" id="KW-0807">Transducer</keyword>
<evidence type="ECO:0000256" key="2">
    <source>
        <dbReference type="ARBA" id="ARBA00022519"/>
    </source>
</evidence>
<feature type="domain" description="HAMP" evidence="11">
    <location>
        <begin position="337"/>
        <end position="390"/>
    </location>
</feature>